<keyword evidence="1" id="KW-1133">Transmembrane helix</keyword>
<reference evidence="2 3" key="1">
    <citation type="submission" date="2024-01" db="EMBL/GenBank/DDBJ databases">
        <title>The genomes of 5 underutilized Papilionoideae crops provide insights into root nodulation and disease resistanc.</title>
        <authorList>
            <person name="Jiang F."/>
        </authorList>
    </citation>
    <scope>NUCLEOTIDE SEQUENCE [LARGE SCALE GENOMIC DNA]</scope>
    <source>
        <strain evidence="2">JINMINGXINNONG_FW02</strain>
        <tissue evidence="2">Leaves</tissue>
    </source>
</reference>
<accession>A0AAN9LTL4</accession>
<dbReference type="EMBL" id="JAYMYR010000009">
    <property type="protein sequence ID" value="KAK7342120.1"/>
    <property type="molecule type" value="Genomic_DNA"/>
</dbReference>
<keyword evidence="3" id="KW-1185">Reference proteome</keyword>
<comment type="caution">
    <text evidence="2">The sequence shown here is derived from an EMBL/GenBank/DDBJ whole genome shotgun (WGS) entry which is preliminary data.</text>
</comment>
<gene>
    <name evidence="2" type="ORF">VNO80_25063</name>
</gene>
<proteinExistence type="predicted"/>
<feature type="transmembrane region" description="Helical" evidence="1">
    <location>
        <begin position="33"/>
        <end position="59"/>
    </location>
</feature>
<evidence type="ECO:0000313" key="2">
    <source>
        <dbReference type="EMBL" id="KAK7342120.1"/>
    </source>
</evidence>
<sequence>MVTVLMSDKKQENLSFFIFITRRNKRIPHVLSLYLYLTFHTLPPIFSSLTSIFSILYIINMGNCLRNSKISAQENQNHDTFSHEKVKALPILSKLEAPGMEQSMKKKVRFMVQNGEGENYCRSGSARIRVVMSVEELKRMLRCKDEAELQSSMEQLLHAVKFRGGRVSEVGGECDDERINSWKPSLDTIPEDCFMNLK</sequence>
<dbReference type="Proteomes" id="UP001374584">
    <property type="component" value="Unassembled WGS sequence"/>
</dbReference>
<keyword evidence="1" id="KW-0472">Membrane</keyword>
<evidence type="ECO:0000256" key="1">
    <source>
        <dbReference type="SAM" id="Phobius"/>
    </source>
</evidence>
<organism evidence="2 3">
    <name type="scientific">Phaseolus coccineus</name>
    <name type="common">Scarlet runner bean</name>
    <name type="synonym">Phaseolus multiflorus</name>
    <dbReference type="NCBI Taxonomy" id="3886"/>
    <lineage>
        <taxon>Eukaryota</taxon>
        <taxon>Viridiplantae</taxon>
        <taxon>Streptophyta</taxon>
        <taxon>Embryophyta</taxon>
        <taxon>Tracheophyta</taxon>
        <taxon>Spermatophyta</taxon>
        <taxon>Magnoliopsida</taxon>
        <taxon>eudicotyledons</taxon>
        <taxon>Gunneridae</taxon>
        <taxon>Pentapetalae</taxon>
        <taxon>rosids</taxon>
        <taxon>fabids</taxon>
        <taxon>Fabales</taxon>
        <taxon>Fabaceae</taxon>
        <taxon>Papilionoideae</taxon>
        <taxon>50 kb inversion clade</taxon>
        <taxon>NPAAA clade</taxon>
        <taxon>indigoferoid/millettioid clade</taxon>
        <taxon>Phaseoleae</taxon>
        <taxon>Phaseolus</taxon>
    </lineage>
</organism>
<protein>
    <submittedName>
        <fullName evidence="2">Uncharacterized protein</fullName>
    </submittedName>
</protein>
<evidence type="ECO:0000313" key="3">
    <source>
        <dbReference type="Proteomes" id="UP001374584"/>
    </source>
</evidence>
<keyword evidence="1" id="KW-0812">Transmembrane</keyword>
<dbReference type="AlphaFoldDB" id="A0AAN9LTL4"/>
<name>A0AAN9LTL4_PHACN</name>